<feature type="domain" description="Fibronectin type-III" evidence="3">
    <location>
        <begin position="650"/>
        <end position="737"/>
    </location>
</feature>
<dbReference type="InterPro" id="IPR013783">
    <property type="entry name" value="Ig-like_fold"/>
</dbReference>
<comment type="caution">
    <text evidence="4">The sequence shown here is derived from an EMBL/GenBank/DDBJ whole genome shotgun (WGS) entry which is preliminary data.</text>
</comment>
<name>A0A7K1G9X7_9FLAO</name>
<accession>A0A7K1G9X7</accession>
<dbReference type="GO" id="GO:0004553">
    <property type="term" value="F:hydrolase activity, hydrolyzing O-glycosyl compounds"/>
    <property type="evidence" value="ECO:0007669"/>
    <property type="project" value="UniProtKB-ARBA"/>
</dbReference>
<dbReference type="Pfam" id="PF13583">
    <property type="entry name" value="Reprolysin_4"/>
    <property type="match status" value="1"/>
</dbReference>
<dbReference type="InterPro" id="IPR000998">
    <property type="entry name" value="MAM_dom"/>
</dbReference>
<dbReference type="SUPFAM" id="SSF49899">
    <property type="entry name" value="Concanavalin A-like lectins/glucanases"/>
    <property type="match status" value="1"/>
</dbReference>
<dbReference type="InterPro" id="IPR045474">
    <property type="entry name" value="GEVED"/>
</dbReference>
<dbReference type="Gene3D" id="3.40.390.10">
    <property type="entry name" value="Collagenase (Catalytic Domain)"/>
    <property type="match status" value="1"/>
</dbReference>
<dbReference type="SMART" id="SM00137">
    <property type="entry name" value="MAM"/>
    <property type="match status" value="1"/>
</dbReference>
<keyword evidence="5" id="KW-1185">Reference proteome</keyword>
<dbReference type="NCBIfam" id="TIGR04183">
    <property type="entry name" value="Por_Secre_tail"/>
    <property type="match status" value="1"/>
</dbReference>
<dbReference type="Pfam" id="PF00629">
    <property type="entry name" value="MAM"/>
    <property type="match status" value="1"/>
</dbReference>
<dbReference type="PROSITE" id="PS50853">
    <property type="entry name" value="FN3"/>
    <property type="match status" value="1"/>
</dbReference>
<dbReference type="GO" id="GO:0008237">
    <property type="term" value="F:metallopeptidase activity"/>
    <property type="evidence" value="ECO:0007669"/>
    <property type="project" value="InterPro"/>
</dbReference>
<dbReference type="CDD" id="cd06263">
    <property type="entry name" value="MAM"/>
    <property type="match status" value="1"/>
</dbReference>
<gene>
    <name evidence="4" type="ORF">F1003_04065</name>
</gene>
<dbReference type="PANTHER" id="PTHR23282:SF101">
    <property type="entry name" value="MAM DOMAIN-CONTAINING PROTEIN"/>
    <property type="match status" value="1"/>
</dbReference>
<dbReference type="Gene3D" id="2.60.40.10">
    <property type="entry name" value="Immunoglobulins"/>
    <property type="match status" value="2"/>
</dbReference>
<dbReference type="PROSITE" id="PS50060">
    <property type="entry name" value="MAM_2"/>
    <property type="match status" value="1"/>
</dbReference>
<dbReference type="InterPro" id="IPR013320">
    <property type="entry name" value="ConA-like_dom_sf"/>
</dbReference>
<dbReference type="SMART" id="SM00060">
    <property type="entry name" value="FN3"/>
    <property type="match status" value="1"/>
</dbReference>
<evidence type="ECO:0000313" key="5">
    <source>
        <dbReference type="Proteomes" id="UP000447545"/>
    </source>
</evidence>
<dbReference type="InterPro" id="IPR026444">
    <property type="entry name" value="Secre_tail"/>
</dbReference>
<evidence type="ECO:0000256" key="1">
    <source>
        <dbReference type="ARBA" id="ARBA00022729"/>
    </source>
</evidence>
<dbReference type="Pfam" id="PF20009">
    <property type="entry name" value="GEVED"/>
    <property type="match status" value="1"/>
</dbReference>
<proteinExistence type="predicted"/>
<dbReference type="GO" id="GO:0005975">
    <property type="term" value="P:carbohydrate metabolic process"/>
    <property type="evidence" value="ECO:0007669"/>
    <property type="project" value="UniProtKB-ARBA"/>
</dbReference>
<evidence type="ECO:0000259" key="2">
    <source>
        <dbReference type="PROSITE" id="PS50060"/>
    </source>
</evidence>
<dbReference type="RefSeq" id="WP_155087942.1">
    <property type="nucleotide sequence ID" value="NZ_WJYA01000004.1"/>
</dbReference>
<dbReference type="InterPro" id="IPR036116">
    <property type="entry name" value="FN3_sf"/>
</dbReference>
<dbReference type="InterPro" id="IPR051560">
    <property type="entry name" value="MAM_domain-containing"/>
</dbReference>
<feature type="domain" description="MAM" evidence="2">
    <location>
        <begin position="745"/>
        <end position="921"/>
    </location>
</feature>
<dbReference type="InterPro" id="IPR024079">
    <property type="entry name" value="MetalloPept_cat_dom_sf"/>
</dbReference>
<dbReference type="Pfam" id="PF18962">
    <property type="entry name" value="Por_Secre_tail"/>
    <property type="match status" value="1"/>
</dbReference>
<dbReference type="SUPFAM" id="SSF55486">
    <property type="entry name" value="Metalloproteases ('zincins'), catalytic domain"/>
    <property type="match status" value="1"/>
</dbReference>
<evidence type="ECO:0000313" key="4">
    <source>
        <dbReference type="EMBL" id="MTE26100.1"/>
    </source>
</evidence>
<keyword evidence="1" id="KW-0732">Signal</keyword>
<organism evidence="4 5">
    <name type="scientific">Winogradskyella ouciana</name>
    <dbReference type="NCBI Taxonomy" id="2608631"/>
    <lineage>
        <taxon>Bacteria</taxon>
        <taxon>Pseudomonadati</taxon>
        <taxon>Bacteroidota</taxon>
        <taxon>Flavobacteriia</taxon>
        <taxon>Flavobacteriales</taxon>
        <taxon>Flavobacteriaceae</taxon>
        <taxon>Winogradskyella</taxon>
    </lineage>
</organism>
<protein>
    <submittedName>
        <fullName evidence="4">T9SS type A sorting domain-containing protein</fullName>
    </submittedName>
</protein>
<dbReference type="EMBL" id="WJYA01000004">
    <property type="protein sequence ID" value="MTE26100.1"/>
    <property type="molecule type" value="Genomic_DNA"/>
</dbReference>
<dbReference type="Gene3D" id="2.60.120.200">
    <property type="match status" value="1"/>
</dbReference>
<dbReference type="InterPro" id="IPR003961">
    <property type="entry name" value="FN3_dom"/>
</dbReference>
<dbReference type="Pfam" id="PF00041">
    <property type="entry name" value="fn3"/>
    <property type="match status" value="1"/>
</dbReference>
<evidence type="ECO:0000259" key="3">
    <source>
        <dbReference type="PROSITE" id="PS50853"/>
    </source>
</evidence>
<dbReference type="Proteomes" id="UP000447545">
    <property type="component" value="Unassembled WGS sequence"/>
</dbReference>
<sequence>MKKEILLIIAMVATTMTWSQDNAIWQKESLRSNEVLKESHQSLNNSQSFNLDTDRLRQSLMGVAQRSDNSVSTTTILSFPNSDGKLERFSIKEASVMHPDLQAAYPEIRSYVGQGIDNASSVLRFSLSPYGFSGMILSANGKNTFIEPIGQDTNSYIVFNRKDRVNINNDFECSVTEQVNSVINNGTAFRNADDSILRTYRLAVSATGEYTQFHGGTVSNALAAINTTMTRVNGIFEVDFNVTLTLIANTTNVIYTNSGSDPYGNTTTNYNSELQNTLTSVIGEANYDIGHLFANLQNNGNAGCIGCVCVNNQKGSGWTSATNPVGDFFDVDYVAHEMGHQFGANHTWTHGGNEGTNVQVEPGSGSTIMSYAGITGATDVQANVHPNFHAVSIEQVTDYVKSTSCQTNTNTGNVVPVITALSNYTIPRGTAFILEGSATDADTPSNALTYSWEQMDENNASTTYPSTTATTGVAFRAYEPTSDSFRYFPRLQTIKTGATSWQWEAVPNVARTLNFRLTVRDNVAGGGTNNSDDMVVTVNGTAGPFVVNSPNTNVTWNAGTTQTITWDVAGTTGNGVNAANVDIFLSTDGGDTYPISLATGVTNDGSHNVVIPNNQGNQNRIMVRGSNNIFFDISDTNFTIDAPIPCNPIVPTGLSASNVSFNSATIDWDSNVGATFDIRYREVGTTPYTNITGVTSNAYQLTGLTPTTDYELEIRSVCTASNSVYSTTLLFSTTAIPPCTGALINSFPYEESYDSGIGDWIQASGDDGDWILYNGLANNGTPSGGTGPSDDITGGGNYLYIEASSNNTPGEIGANATAILDSPCFDLSSESNPFLSFYNHMFGGDTGTLTLEVTTDDGSNWITLFTQSGNQGNQWNFVQLDLSAYNGLTVKFRITGLTGNGFESDIAIDHFRIGAPTYCNSNGNNTSDEYISKVTLNNIDNDSGDSATSLGYSDFTSISTNLFIGSSYPISITPFWPGANYDEGYSVWIDFNQDGDFDDSGEQVFTQAPTQDNPVTGNISIPNDALLGPTRMRVSLKYDGIPTQCESFGFGEVEDYTVNMAFDGLLFTNNAWTPNAPDNTTGTDNALVLDGISTITSDVELNDIIIRTGAELQVDSSGSLTLNGNLVSDGMLSLNSVSTNYSSLIVDGTVTGNVRYFRHANNTATVGEGDANDLIAPPVSGQAFNVFASSNSNIVSSNDNTLYLFGPFEKPANTYVLYSNTETATLDAGTGYRAASTNNSTFEFFGTVNTGNINVPIEVSGSTYPEWNLVGNPYPSYISLADFLTANDSQLAVPNVGIYGYDGNASNGWTIWNQAYSLLNPNAKITPGQGFLVASIPGGGTISFTPSMRETGNSDDFIAGRNNPSSISYFKLNLTSESNSYHTEFYVSDDASLSLDPGYDARTFGSIAPDFSIYSQLVEDNDGTDMAIQAISNLDIANDAIVPIGINAVAGQQLTISLSDYSFPEEIDIYLEDRQNNSFTLLNDTDFILSDASDLQGIGRFFLRFNQSVLNVDDSSLETIQIISLANPKQIVVKGQLDELTELTIFDVRGREILNQDLPVGSLSNTISTSGFVSGVYLVQLKDTKNKISKKLIVR</sequence>
<reference evidence="4 5" key="1">
    <citation type="submission" date="2019-11" db="EMBL/GenBank/DDBJ databases">
        <title>Winogradskyella ouciana sp. nov., isolated from the hadal seawater of the Mariana Trench.</title>
        <authorList>
            <person name="Liu R."/>
        </authorList>
    </citation>
    <scope>NUCLEOTIDE SEQUENCE [LARGE SCALE GENOMIC DNA]</scope>
    <source>
        <strain evidence="4 5">ZXX205</strain>
    </source>
</reference>
<dbReference type="PANTHER" id="PTHR23282">
    <property type="entry name" value="APICAL ENDOSOMAL GLYCOPROTEIN PRECURSOR"/>
    <property type="match status" value="1"/>
</dbReference>
<dbReference type="SUPFAM" id="SSF49265">
    <property type="entry name" value="Fibronectin type III"/>
    <property type="match status" value="1"/>
</dbReference>
<dbReference type="CDD" id="cd00063">
    <property type="entry name" value="FN3"/>
    <property type="match status" value="1"/>
</dbReference>
<dbReference type="GO" id="GO:0016020">
    <property type="term" value="C:membrane"/>
    <property type="evidence" value="ECO:0007669"/>
    <property type="project" value="InterPro"/>
</dbReference>